<evidence type="ECO:0000256" key="13">
    <source>
        <dbReference type="SAM" id="Phobius"/>
    </source>
</evidence>
<keyword evidence="3" id="KW-0444">Lipid biosynthesis</keyword>
<keyword evidence="8 13" id="KW-0472">Membrane</keyword>
<evidence type="ECO:0000256" key="3">
    <source>
        <dbReference type="ARBA" id="ARBA00022516"/>
    </source>
</evidence>
<evidence type="ECO:0000256" key="11">
    <source>
        <dbReference type="NCBIfam" id="TIGR00560"/>
    </source>
</evidence>
<comment type="similarity">
    <text evidence="2 12">Belongs to the CDP-alcohol phosphatidyltransferase class-I family.</text>
</comment>
<name>A0ABZ2RNU9_9BACT</name>
<keyword evidence="7" id="KW-0443">Lipid metabolism</keyword>
<sequence length="189" mass="21634">MKISNFKTKIPNLLLISRMLFFIPFFIIMIITEFSGYNRTLFLINIAIFAFAMITDFLDGHLARKWNCVSTFGKIFDPIADKVITTAALIFLVEVESSFSFIIVLLILRDLVVDGTRLYAVSKQKEIMANIWGKLKTIIISFAIVIIGFIFPFINHNILNIVLLNIPMYLGLTISLFSGYIYLKGYLKK</sequence>
<keyword evidence="6 13" id="KW-1133">Transmembrane helix</keyword>
<dbReference type="RefSeq" id="WP_205498456.1">
    <property type="nucleotide sequence ID" value="NZ_CP148066.1"/>
</dbReference>
<dbReference type="InterPro" id="IPR004570">
    <property type="entry name" value="Phosphatidylglycerol_P_synth"/>
</dbReference>
<proteinExistence type="inferred from homology"/>
<evidence type="ECO:0000256" key="12">
    <source>
        <dbReference type="RuleBase" id="RU003750"/>
    </source>
</evidence>
<dbReference type="PANTHER" id="PTHR14269">
    <property type="entry name" value="CDP-DIACYLGLYCEROL--GLYCEROL-3-PHOSPHATE 3-PHOSPHATIDYLTRANSFERASE-RELATED"/>
    <property type="match status" value="1"/>
</dbReference>
<dbReference type="Proteomes" id="UP001460679">
    <property type="component" value="Chromosome"/>
</dbReference>
<evidence type="ECO:0000256" key="10">
    <source>
        <dbReference type="ARBA" id="ARBA00023264"/>
    </source>
</evidence>
<dbReference type="EMBL" id="CP148066">
    <property type="protein sequence ID" value="WXL28105.1"/>
    <property type="molecule type" value="Genomic_DNA"/>
</dbReference>
<keyword evidence="4 12" id="KW-0808">Transferase</keyword>
<evidence type="ECO:0000256" key="8">
    <source>
        <dbReference type="ARBA" id="ARBA00023136"/>
    </source>
</evidence>
<evidence type="ECO:0000256" key="6">
    <source>
        <dbReference type="ARBA" id="ARBA00022989"/>
    </source>
</evidence>
<dbReference type="GO" id="GO:0008444">
    <property type="term" value="F:CDP-diacylglycerol-glycerol-3-phosphate 3-phosphatidyltransferase activity"/>
    <property type="evidence" value="ECO:0007669"/>
    <property type="project" value="UniProtKB-EC"/>
</dbReference>
<dbReference type="PIRSF" id="PIRSF000847">
    <property type="entry name" value="Phos_ph_gly_syn"/>
    <property type="match status" value="1"/>
</dbReference>
<dbReference type="InterPro" id="IPR050324">
    <property type="entry name" value="CDP-alcohol_PTase-I"/>
</dbReference>
<reference evidence="14" key="1">
    <citation type="submission" date="2024-03" db="EMBL/GenBank/DDBJ databases">
        <title>Complete genome sequence of Mycoplasma gypis type strain B1/T1.</title>
        <authorList>
            <person name="Spergser J."/>
        </authorList>
    </citation>
    <scope>NUCLEOTIDE SEQUENCE [LARGE SCALE GENOMIC DNA]</scope>
    <source>
        <strain evidence="14">B1/T1</strain>
    </source>
</reference>
<dbReference type="PANTHER" id="PTHR14269:SF62">
    <property type="entry name" value="CDP-DIACYLGLYCEROL--GLYCEROL-3-PHOSPHATE 3-PHOSPHATIDYLTRANSFERASE 1, CHLOROPLASTIC"/>
    <property type="match status" value="1"/>
</dbReference>
<evidence type="ECO:0000256" key="5">
    <source>
        <dbReference type="ARBA" id="ARBA00022692"/>
    </source>
</evidence>
<dbReference type="EC" id="2.7.8.5" evidence="11"/>
<dbReference type="Gene3D" id="1.20.120.1760">
    <property type="match status" value="1"/>
</dbReference>
<keyword evidence="10" id="KW-1208">Phospholipid metabolism</keyword>
<feature type="transmembrane region" description="Helical" evidence="13">
    <location>
        <begin position="166"/>
        <end position="183"/>
    </location>
</feature>
<evidence type="ECO:0000313" key="15">
    <source>
        <dbReference type="Proteomes" id="UP001460679"/>
    </source>
</evidence>
<evidence type="ECO:0000256" key="7">
    <source>
        <dbReference type="ARBA" id="ARBA00023098"/>
    </source>
</evidence>
<organism evidence="14 15">
    <name type="scientific">[Mycoplasma] gypis</name>
    <dbReference type="NCBI Taxonomy" id="92404"/>
    <lineage>
        <taxon>Bacteria</taxon>
        <taxon>Bacillati</taxon>
        <taxon>Mycoplasmatota</taxon>
        <taxon>Mycoplasmoidales</taxon>
        <taxon>Metamycoplasmataceae</taxon>
        <taxon>Metamycoplasma</taxon>
    </lineage>
</organism>
<evidence type="ECO:0000256" key="1">
    <source>
        <dbReference type="ARBA" id="ARBA00004141"/>
    </source>
</evidence>
<gene>
    <name evidence="14" type="primary">pgsA</name>
    <name evidence="14" type="ORF">WG616_01885</name>
</gene>
<protein>
    <recommendedName>
        <fullName evidence="11">CDP-diacylglycerol--glycerol-3-phosphate 3-phosphatidyltransferase</fullName>
        <ecNumber evidence="11">2.7.8.5</ecNumber>
    </recommendedName>
</protein>
<evidence type="ECO:0000256" key="9">
    <source>
        <dbReference type="ARBA" id="ARBA00023209"/>
    </source>
</evidence>
<dbReference type="NCBIfam" id="TIGR00560">
    <property type="entry name" value="pgsA"/>
    <property type="match status" value="1"/>
</dbReference>
<dbReference type="InterPro" id="IPR043130">
    <property type="entry name" value="CDP-OH_PTrfase_TM_dom"/>
</dbReference>
<feature type="transmembrane region" description="Helical" evidence="13">
    <location>
        <begin position="37"/>
        <end position="54"/>
    </location>
</feature>
<dbReference type="Pfam" id="PF01066">
    <property type="entry name" value="CDP-OH_P_transf"/>
    <property type="match status" value="1"/>
</dbReference>
<keyword evidence="15" id="KW-1185">Reference proteome</keyword>
<feature type="transmembrane region" description="Helical" evidence="13">
    <location>
        <begin position="12"/>
        <end position="31"/>
    </location>
</feature>
<feature type="transmembrane region" description="Helical" evidence="13">
    <location>
        <begin position="132"/>
        <end position="154"/>
    </location>
</feature>
<accession>A0ABZ2RNU9</accession>
<comment type="subcellular location">
    <subcellularLocation>
        <location evidence="1">Membrane</location>
        <topology evidence="1">Multi-pass membrane protein</topology>
    </subcellularLocation>
</comment>
<evidence type="ECO:0000313" key="14">
    <source>
        <dbReference type="EMBL" id="WXL28105.1"/>
    </source>
</evidence>
<dbReference type="PROSITE" id="PS00379">
    <property type="entry name" value="CDP_ALCOHOL_P_TRANSF"/>
    <property type="match status" value="1"/>
</dbReference>
<keyword evidence="9" id="KW-0594">Phospholipid biosynthesis</keyword>
<evidence type="ECO:0000256" key="4">
    <source>
        <dbReference type="ARBA" id="ARBA00022679"/>
    </source>
</evidence>
<evidence type="ECO:0000256" key="2">
    <source>
        <dbReference type="ARBA" id="ARBA00010441"/>
    </source>
</evidence>
<dbReference type="InterPro" id="IPR000462">
    <property type="entry name" value="CDP-OH_P_trans"/>
</dbReference>
<dbReference type="InterPro" id="IPR048254">
    <property type="entry name" value="CDP_ALCOHOL_P_TRANSF_CS"/>
</dbReference>
<keyword evidence="5 13" id="KW-0812">Transmembrane</keyword>